<dbReference type="Proteomes" id="UP000311919">
    <property type="component" value="Unassembled WGS sequence"/>
</dbReference>
<dbReference type="OrthoDB" id="6242031at2759"/>
<keyword evidence="2" id="KW-1185">Reference proteome</keyword>
<dbReference type="AlphaFoldDB" id="A0A4Z2D1I2"/>
<reference evidence="1 2" key="1">
    <citation type="submission" date="2019-03" db="EMBL/GenBank/DDBJ databases">
        <title>An improved genome assembly of the fluke Schistosoma japonicum.</title>
        <authorList>
            <person name="Hu W."/>
            <person name="Luo F."/>
            <person name="Yin M."/>
            <person name="Mo X."/>
            <person name="Sun C."/>
            <person name="Wu Q."/>
            <person name="Zhu B."/>
            <person name="Xiang M."/>
            <person name="Wang J."/>
            <person name="Wang Y."/>
            <person name="Zhang T."/>
            <person name="Xu B."/>
            <person name="Zheng H."/>
            <person name="Feng Z."/>
        </authorList>
    </citation>
    <scope>NUCLEOTIDE SEQUENCE [LARGE SCALE GENOMIC DNA]</scope>
    <source>
        <strain evidence="1">HuSjv2</strain>
        <tissue evidence="1">Worms</tissue>
    </source>
</reference>
<accession>A0A4Z2D1I2</accession>
<organism evidence="1 2">
    <name type="scientific">Schistosoma japonicum</name>
    <name type="common">Blood fluke</name>
    <dbReference type="NCBI Taxonomy" id="6182"/>
    <lineage>
        <taxon>Eukaryota</taxon>
        <taxon>Metazoa</taxon>
        <taxon>Spiralia</taxon>
        <taxon>Lophotrochozoa</taxon>
        <taxon>Platyhelminthes</taxon>
        <taxon>Trematoda</taxon>
        <taxon>Digenea</taxon>
        <taxon>Strigeidida</taxon>
        <taxon>Schistosomatoidea</taxon>
        <taxon>Schistosomatidae</taxon>
        <taxon>Schistosoma</taxon>
    </lineage>
</organism>
<evidence type="ECO:0000313" key="2">
    <source>
        <dbReference type="Proteomes" id="UP000311919"/>
    </source>
</evidence>
<gene>
    <name evidence="1" type="ORF">EWB00_005491</name>
</gene>
<feature type="non-terminal residue" evidence="1">
    <location>
        <position position="1"/>
    </location>
</feature>
<sequence>GTIVDKQLIHTENVSIPYGRRLMTLTLTPQPRCLAQTTENACNADSTPNAHCTWWPRCEKCVLSTSLRACERLNSPLHNVMMELMKSQ</sequence>
<dbReference type="EMBL" id="SKCS01000360">
    <property type="protein sequence ID" value="TNN10342.1"/>
    <property type="molecule type" value="Genomic_DNA"/>
</dbReference>
<protein>
    <submittedName>
        <fullName evidence="1">Uncharacterized protein</fullName>
    </submittedName>
</protein>
<comment type="caution">
    <text evidence="1">The sequence shown here is derived from an EMBL/GenBank/DDBJ whole genome shotgun (WGS) entry which is preliminary data.</text>
</comment>
<evidence type="ECO:0000313" key="1">
    <source>
        <dbReference type="EMBL" id="TNN10342.1"/>
    </source>
</evidence>
<name>A0A4Z2D1I2_SCHJA</name>
<proteinExistence type="predicted"/>